<name>A0ABY0CXA8_9DELT</name>
<evidence type="ECO:0000313" key="4">
    <source>
        <dbReference type="Proteomes" id="UP000282926"/>
    </source>
</evidence>
<keyword evidence="3" id="KW-0436">Ligase</keyword>
<gene>
    <name evidence="3" type="ORF">EA187_03540</name>
</gene>
<accession>A0ABY0CXA8</accession>
<dbReference type="Gene3D" id="3.30.300.30">
    <property type="match status" value="1"/>
</dbReference>
<evidence type="ECO:0000259" key="1">
    <source>
        <dbReference type="Pfam" id="PF00501"/>
    </source>
</evidence>
<dbReference type="InterPro" id="IPR042099">
    <property type="entry name" value="ANL_N_sf"/>
</dbReference>
<dbReference type="PANTHER" id="PTHR43767">
    <property type="entry name" value="LONG-CHAIN-FATTY-ACID--COA LIGASE"/>
    <property type="match status" value="1"/>
</dbReference>
<organism evidence="3 4">
    <name type="scientific">Lujinxingia sediminis</name>
    <dbReference type="NCBI Taxonomy" id="2480984"/>
    <lineage>
        <taxon>Bacteria</taxon>
        <taxon>Deltaproteobacteria</taxon>
        <taxon>Bradymonadales</taxon>
        <taxon>Lujinxingiaceae</taxon>
        <taxon>Lujinxingia</taxon>
    </lineage>
</organism>
<sequence>MSELQPTFDLLTALAEHAAHRPHAIAWRADEPRGSATWREWAGIVERLSALIVKAGVRPGTTVGYRGTNHPIAWSLALACARVGASFWPLNYRWSARELGLALEALPFEISALIVEGDASASTHEAITRAFGENPTLRARMMDRDALWADGVCDRSQYETARRPSGATVHQNDDLNAPWIIMSTGGTTGLPKQVAHTRWTLAHNARQFLEMTQLRADEPVLVVAPNFHVAGFSALTAAAIATGAPLQIASRFKPGELLQSIGRGEVRSAVMVPTMWRALFDATRRCETTLSPLRFGICGGAPMPPSYVDEARTLGFELLQGYGMTEAGPMVTLMPPGTLEADDPRRASAGIPPRDVDVWIESPQGRRLPAGKSGQIVVRGPQLATAYLGESSDFSKAFRGDGGVYLTGDFGHLDNQGFLYIEGRLDDVIITGGENVAPAEIESRLVEHPEVSQAAVLGVADPHWGQKIVALMCPARPAHPPTPSALIEHLRPQLAGYKLPRDLRFCDTLPLTSAGKIDRPALVKLWQRLAT</sequence>
<dbReference type="InterPro" id="IPR025110">
    <property type="entry name" value="AMP-bd_C"/>
</dbReference>
<protein>
    <submittedName>
        <fullName evidence="3">Long-chain fatty acid--CoA ligase</fullName>
    </submittedName>
</protein>
<dbReference type="EMBL" id="SADD01000001">
    <property type="protein sequence ID" value="RVU48521.1"/>
    <property type="molecule type" value="Genomic_DNA"/>
</dbReference>
<dbReference type="Proteomes" id="UP000282926">
    <property type="component" value="Unassembled WGS sequence"/>
</dbReference>
<dbReference type="InterPro" id="IPR000873">
    <property type="entry name" value="AMP-dep_synth/lig_dom"/>
</dbReference>
<dbReference type="Pfam" id="PF13193">
    <property type="entry name" value="AMP-binding_C"/>
    <property type="match status" value="1"/>
</dbReference>
<reference evidence="3 4" key="1">
    <citation type="submission" date="2019-01" db="EMBL/GenBank/DDBJ databases">
        <title>Lujinxingia litoralis gen. nov., sp. nov. and Lujinxingia sediminis gen. nov., sp. nov., new members in the order Bradymonadales, isolated from coastal sediment.</title>
        <authorList>
            <person name="Li C.-M."/>
        </authorList>
    </citation>
    <scope>NUCLEOTIDE SEQUENCE [LARGE SCALE GENOMIC DNA]</scope>
    <source>
        <strain evidence="3 4">SEH01</strain>
    </source>
</reference>
<keyword evidence="4" id="KW-1185">Reference proteome</keyword>
<dbReference type="RefSeq" id="WP_127779194.1">
    <property type="nucleotide sequence ID" value="NZ_SADD01000001.1"/>
</dbReference>
<evidence type="ECO:0000259" key="2">
    <source>
        <dbReference type="Pfam" id="PF13193"/>
    </source>
</evidence>
<feature type="domain" description="AMP-dependent synthetase/ligase" evidence="1">
    <location>
        <begin position="15"/>
        <end position="388"/>
    </location>
</feature>
<evidence type="ECO:0000313" key="3">
    <source>
        <dbReference type="EMBL" id="RVU48521.1"/>
    </source>
</evidence>
<dbReference type="Gene3D" id="3.40.50.12780">
    <property type="entry name" value="N-terminal domain of ligase-like"/>
    <property type="match status" value="1"/>
</dbReference>
<dbReference type="PANTHER" id="PTHR43767:SF1">
    <property type="entry name" value="NONRIBOSOMAL PEPTIDE SYNTHASE PES1 (EUROFUNG)-RELATED"/>
    <property type="match status" value="1"/>
</dbReference>
<proteinExistence type="predicted"/>
<dbReference type="Pfam" id="PF00501">
    <property type="entry name" value="AMP-binding"/>
    <property type="match status" value="1"/>
</dbReference>
<dbReference type="InterPro" id="IPR045851">
    <property type="entry name" value="AMP-bd_C_sf"/>
</dbReference>
<feature type="domain" description="AMP-binding enzyme C-terminal" evidence="2">
    <location>
        <begin position="440"/>
        <end position="516"/>
    </location>
</feature>
<dbReference type="SUPFAM" id="SSF56801">
    <property type="entry name" value="Acetyl-CoA synthetase-like"/>
    <property type="match status" value="1"/>
</dbReference>
<dbReference type="GO" id="GO:0016874">
    <property type="term" value="F:ligase activity"/>
    <property type="evidence" value="ECO:0007669"/>
    <property type="project" value="UniProtKB-KW"/>
</dbReference>
<dbReference type="InterPro" id="IPR050237">
    <property type="entry name" value="ATP-dep_AMP-bd_enzyme"/>
</dbReference>
<comment type="caution">
    <text evidence="3">The sequence shown here is derived from an EMBL/GenBank/DDBJ whole genome shotgun (WGS) entry which is preliminary data.</text>
</comment>